<dbReference type="EMBL" id="JXQG01000029">
    <property type="protein sequence ID" value="KKZ12099.1"/>
    <property type="molecule type" value="Genomic_DNA"/>
</dbReference>
<name>A0A0G2J4T4_9SYNE</name>
<proteinExistence type="inferred from homology"/>
<dbReference type="NCBIfam" id="TIGR01891">
    <property type="entry name" value="amidohydrolases"/>
    <property type="match status" value="1"/>
</dbReference>
<gene>
    <name evidence="5" type="ORF">TE42_05775</name>
</gene>
<organism evidence="5 6">
    <name type="scientific">Candidatus Synechococcus spongiarum SP3</name>
    <dbReference type="NCBI Taxonomy" id="1604020"/>
    <lineage>
        <taxon>Bacteria</taxon>
        <taxon>Bacillati</taxon>
        <taxon>Cyanobacteriota</taxon>
        <taxon>Cyanophyceae</taxon>
        <taxon>Synechococcales</taxon>
        <taxon>Synechococcaceae</taxon>
        <taxon>Synechococcus</taxon>
    </lineage>
</organism>
<feature type="binding site" evidence="3">
    <location>
        <position position="107"/>
    </location>
    <ligand>
        <name>Mn(2+)</name>
        <dbReference type="ChEBI" id="CHEBI:29035"/>
        <label>2</label>
    </ligand>
</feature>
<dbReference type="PANTHER" id="PTHR11014">
    <property type="entry name" value="PEPTIDASE M20 FAMILY MEMBER"/>
    <property type="match status" value="1"/>
</dbReference>
<comment type="caution">
    <text evidence="5">The sequence shown here is derived from an EMBL/GenBank/DDBJ whole genome shotgun (WGS) entry which is preliminary data.</text>
</comment>
<dbReference type="InterPro" id="IPR002933">
    <property type="entry name" value="Peptidase_M20"/>
</dbReference>
<dbReference type="InterPro" id="IPR017439">
    <property type="entry name" value="Amidohydrolase"/>
</dbReference>
<evidence type="ECO:0000256" key="1">
    <source>
        <dbReference type="ARBA" id="ARBA00006153"/>
    </source>
</evidence>
<sequence length="400" mass="42557">MVSLLALPELHQQVQDLQPDLVKIRRHLHAHPELSGQEQQTAAFVAGSLYQLGLDVQEGVGGTGVVADLGGGPGPTIGLRVDMDALPIEERTGLPFASRRQGLMHACGHDIHTTVGIGVAHLMAPLAPRLPGTLRLLFQPAEEVAQGASWMVKAGALDGLDAVFGLHVHPPMAAGKVGVRAGTFTATADELIVEIFGESGHGARPHEALDAIWIASQVITGLQEAVSRRMDPLHPVVISFGQIQGGRAFNIIADRVLLKGTVRCLHPDTHQRLSHWIEGVIQGIVGIHGARSRVSLRSITPSVFNDASQTRCLEKAARAVLGEDNVEYLSQPSLGAEDFAEMLKHVPGCMFRLGVAGSEGCYPLHHGCFNPDESAIATGVEVLTATLLQRFDVPVDKGTP</sequence>
<evidence type="ECO:0000313" key="5">
    <source>
        <dbReference type="EMBL" id="KKZ12099.1"/>
    </source>
</evidence>
<dbReference type="GO" id="GO:0016787">
    <property type="term" value="F:hydrolase activity"/>
    <property type="evidence" value="ECO:0007669"/>
    <property type="project" value="UniProtKB-KW"/>
</dbReference>
<evidence type="ECO:0000259" key="4">
    <source>
        <dbReference type="Pfam" id="PF07687"/>
    </source>
</evidence>
<dbReference type="PATRIC" id="fig|1604020.3.peg.797"/>
<dbReference type="Gene3D" id="3.30.70.360">
    <property type="match status" value="1"/>
</dbReference>
<dbReference type="Pfam" id="PF07687">
    <property type="entry name" value="M20_dimer"/>
    <property type="match status" value="1"/>
</dbReference>
<dbReference type="SUPFAM" id="SSF53187">
    <property type="entry name" value="Zn-dependent exopeptidases"/>
    <property type="match status" value="1"/>
</dbReference>
<dbReference type="InterPro" id="IPR036264">
    <property type="entry name" value="Bact_exopeptidase_dim_dom"/>
</dbReference>
<evidence type="ECO:0000256" key="3">
    <source>
        <dbReference type="PIRSR" id="PIRSR005962-1"/>
    </source>
</evidence>
<dbReference type="GO" id="GO:0046872">
    <property type="term" value="F:metal ion binding"/>
    <property type="evidence" value="ECO:0007669"/>
    <property type="project" value="UniProtKB-KW"/>
</dbReference>
<dbReference type="Gene3D" id="3.40.630.10">
    <property type="entry name" value="Zn peptidases"/>
    <property type="match status" value="1"/>
</dbReference>
<keyword evidence="2 5" id="KW-0378">Hydrolase</keyword>
<keyword evidence="3" id="KW-0464">Manganese</keyword>
<comment type="similarity">
    <text evidence="1">Belongs to the peptidase M20 family.</text>
</comment>
<accession>A0A0G2J4T4</accession>
<feature type="binding site" evidence="3">
    <location>
        <position position="109"/>
    </location>
    <ligand>
        <name>Mn(2+)</name>
        <dbReference type="ChEBI" id="CHEBI:29035"/>
        <label>2</label>
    </ligand>
</feature>
<feature type="binding site" evidence="3">
    <location>
        <position position="167"/>
    </location>
    <ligand>
        <name>Mn(2+)</name>
        <dbReference type="ChEBI" id="CHEBI:29035"/>
        <label>2</label>
    </ligand>
</feature>
<dbReference type="FunFam" id="3.30.70.360:FF:000014">
    <property type="entry name" value="N-acyl-L-amino acid amidohydrolase"/>
    <property type="match status" value="1"/>
</dbReference>
<comment type="cofactor">
    <cofactor evidence="3">
        <name>Mn(2+)</name>
        <dbReference type="ChEBI" id="CHEBI:29035"/>
    </cofactor>
    <text evidence="3">The Mn(2+) ion enhances activity.</text>
</comment>
<dbReference type="AlphaFoldDB" id="A0A0G2J4T4"/>
<dbReference type="Proteomes" id="UP000035067">
    <property type="component" value="Unassembled WGS sequence"/>
</dbReference>
<dbReference type="Pfam" id="PF01546">
    <property type="entry name" value="Peptidase_M20"/>
    <property type="match status" value="1"/>
</dbReference>
<reference evidence="5 6" key="1">
    <citation type="submission" date="2015-01" db="EMBL/GenBank/DDBJ databases">
        <title>Lifestyle Evolution in Cyanobacterial Symbionts of Sponges.</title>
        <authorList>
            <person name="Burgsdorf I."/>
            <person name="Slaby B.M."/>
            <person name="Handley K.M."/>
            <person name="Haber M."/>
            <person name="Blom J."/>
            <person name="Marshall C.W."/>
            <person name="Gilbert J.A."/>
            <person name="Hentschel U."/>
            <person name="Steindler L."/>
        </authorList>
    </citation>
    <scope>NUCLEOTIDE SEQUENCE [LARGE SCALE GENOMIC DNA]</scope>
    <source>
        <strain evidence="5">SP3</strain>
    </source>
</reference>
<feature type="domain" description="Peptidase M20 dimerisation" evidence="4">
    <location>
        <begin position="192"/>
        <end position="281"/>
    </location>
</feature>
<feature type="binding site" evidence="3">
    <location>
        <position position="365"/>
    </location>
    <ligand>
        <name>Mn(2+)</name>
        <dbReference type="ChEBI" id="CHEBI:29035"/>
        <label>2</label>
    </ligand>
</feature>
<dbReference type="PIRSF" id="PIRSF005962">
    <property type="entry name" value="Pept_M20D_amidohydro"/>
    <property type="match status" value="1"/>
</dbReference>
<feature type="binding site" evidence="3">
    <location>
        <position position="143"/>
    </location>
    <ligand>
        <name>Mn(2+)</name>
        <dbReference type="ChEBI" id="CHEBI:29035"/>
        <label>2</label>
    </ligand>
</feature>
<evidence type="ECO:0000313" key="6">
    <source>
        <dbReference type="Proteomes" id="UP000035067"/>
    </source>
</evidence>
<dbReference type="PANTHER" id="PTHR11014:SF63">
    <property type="entry name" value="METALLOPEPTIDASE, PUTATIVE (AFU_ORTHOLOGUE AFUA_6G09600)-RELATED"/>
    <property type="match status" value="1"/>
</dbReference>
<keyword evidence="3" id="KW-0479">Metal-binding</keyword>
<dbReference type="InterPro" id="IPR011650">
    <property type="entry name" value="Peptidase_M20_dimer"/>
</dbReference>
<evidence type="ECO:0000256" key="2">
    <source>
        <dbReference type="ARBA" id="ARBA00022801"/>
    </source>
</evidence>
<dbReference type="SUPFAM" id="SSF55031">
    <property type="entry name" value="Bacterial exopeptidase dimerisation domain"/>
    <property type="match status" value="1"/>
</dbReference>
<protein>
    <submittedName>
        <fullName evidence="5">Hydrolase</fullName>
    </submittedName>
</protein>